<feature type="non-terminal residue" evidence="1">
    <location>
        <position position="1"/>
    </location>
</feature>
<gene>
    <name evidence="1" type="ORF">PACLA_8A067478</name>
</gene>
<reference evidence="1" key="1">
    <citation type="submission" date="2020-04" db="EMBL/GenBank/DDBJ databases">
        <authorList>
            <person name="Alioto T."/>
            <person name="Alioto T."/>
            <person name="Gomez Garrido J."/>
        </authorList>
    </citation>
    <scope>NUCLEOTIDE SEQUENCE</scope>
    <source>
        <strain evidence="1">A484AB</strain>
    </source>
</reference>
<dbReference type="EMBL" id="CACRXK020000059">
    <property type="protein sequence ID" value="CAB3977633.1"/>
    <property type="molecule type" value="Genomic_DNA"/>
</dbReference>
<accession>A0A6S7FLE3</accession>
<organism evidence="1 2">
    <name type="scientific">Paramuricea clavata</name>
    <name type="common">Red gorgonian</name>
    <name type="synonym">Violescent sea-whip</name>
    <dbReference type="NCBI Taxonomy" id="317549"/>
    <lineage>
        <taxon>Eukaryota</taxon>
        <taxon>Metazoa</taxon>
        <taxon>Cnidaria</taxon>
        <taxon>Anthozoa</taxon>
        <taxon>Octocorallia</taxon>
        <taxon>Malacalcyonacea</taxon>
        <taxon>Plexauridae</taxon>
        <taxon>Paramuricea</taxon>
    </lineage>
</organism>
<evidence type="ECO:0000313" key="2">
    <source>
        <dbReference type="Proteomes" id="UP001152795"/>
    </source>
</evidence>
<name>A0A6S7FLE3_PARCT</name>
<sequence>MDVHSIGSLDRRDPMVLAYLDGHGILKVAEEEVYNPYQVAPVRPGGLLTNEEFQEKKKKGPLSTKEEENLYQVKPVRPGGRLTAQQLQSVWDGHMKCADMLKHVLRMILPNTILAGTNVEHNFDVRRIPHFWRRVGRPEYWPEDVAWQSPSTTARKEEVYNPYQVAPVRPGGLLTNEEFQEVRAGNWTCGTMRSHVLRMILPNTILAGTPGLKANVLPAVEPIFQEFVEEIEQQEVQDGTPVLKTHIQDAVVHIVQEYLRGIELREEEPEEEVYNPYQVAPVRPGGLLTNEEFQEVRAGNWTCGTMRNHVLRMILPNTILAGTPGLKANVLPAVEPIFQEFVEEIEQQEVQDGTPVLKTHIQDAVVHIVQEYLRGIELREEEPEEEVYNPYQVAPVRPGGLLTNEEFQEVRAGNWTCGTMRSHVLRMILPNTILAGTPGLNTRVRPAIEPLFRRFTEEIEQQEVEDDTPGLKDRIRTAIAEIVNEFLEEDENDIVLDELFSHLSKTQLNKQLWLPAVLFVALSFYLEEKKDLYQQKVRRYGLSQRDPMILIYLDGHGVLKVADTPGLKDRIRTAIAEMVKEFLEEDENDIVLDTPGLKDRIRTAIAEMVKEFLEEDENDIVLGTPGLKDRIQPAIAEIVKAFLEEDENDIVLDTPGLKDRIRTAIAEMVKEFLEEDENDIVL</sequence>
<keyword evidence="2" id="KW-1185">Reference proteome</keyword>
<dbReference type="Proteomes" id="UP001152795">
    <property type="component" value="Unassembled WGS sequence"/>
</dbReference>
<comment type="caution">
    <text evidence="1">The sequence shown here is derived from an EMBL/GenBank/DDBJ whole genome shotgun (WGS) entry which is preliminary data.</text>
</comment>
<protein>
    <submittedName>
        <fullName evidence="1">Uncharacterized protein</fullName>
    </submittedName>
</protein>
<evidence type="ECO:0000313" key="1">
    <source>
        <dbReference type="EMBL" id="CAB3977633.1"/>
    </source>
</evidence>
<proteinExistence type="predicted"/>
<dbReference type="AlphaFoldDB" id="A0A6S7FLE3"/>